<gene>
    <name evidence="2" type="ORF">M422DRAFT_129237</name>
</gene>
<reference evidence="2 3" key="1">
    <citation type="submission" date="2014-06" db="EMBL/GenBank/DDBJ databases">
        <title>Evolutionary Origins and Diversification of the Mycorrhizal Mutualists.</title>
        <authorList>
            <consortium name="DOE Joint Genome Institute"/>
            <consortium name="Mycorrhizal Genomics Consortium"/>
            <person name="Kohler A."/>
            <person name="Kuo A."/>
            <person name="Nagy L.G."/>
            <person name="Floudas D."/>
            <person name="Copeland A."/>
            <person name="Barry K.W."/>
            <person name="Cichocki N."/>
            <person name="Veneault-Fourrey C."/>
            <person name="LaButti K."/>
            <person name="Lindquist E.A."/>
            <person name="Lipzen A."/>
            <person name="Lundell T."/>
            <person name="Morin E."/>
            <person name="Murat C."/>
            <person name="Riley R."/>
            <person name="Ohm R."/>
            <person name="Sun H."/>
            <person name="Tunlid A."/>
            <person name="Henrissat B."/>
            <person name="Grigoriev I.V."/>
            <person name="Hibbett D.S."/>
            <person name="Martin F."/>
        </authorList>
    </citation>
    <scope>NUCLEOTIDE SEQUENCE [LARGE SCALE GENOMIC DNA]</scope>
    <source>
        <strain evidence="2 3">SS14</strain>
    </source>
</reference>
<dbReference type="InterPro" id="IPR012337">
    <property type="entry name" value="RNaseH-like_sf"/>
</dbReference>
<dbReference type="AlphaFoldDB" id="A0A0C9USW6"/>
<organism evidence="2 3">
    <name type="scientific">Sphaerobolus stellatus (strain SS14)</name>
    <dbReference type="NCBI Taxonomy" id="990650"/>
    <lineage>
        <taxon>Eukaryota</taxon>
        <taxon>Fungi</taxon>
        <taxon>Dikarya</taxon>
        <taxon>Basidiomycota</taxon>
        <taxon>Agaricomycotina</taxon>
        <taxon>Agaricomycetes</taxon>
        <taxon>Phallomycetidae</taxon>
        <taxon>Geastrales</taxon>
        <taxon>Sphaerobolaceae</taxon>
        <taxon>Sphaerobolus</taxon>
    </lineage>
</organism>
<dbReference type="HOGENOM" id="CLU_1791565_0_0_1"/>
<sequence>GLESIGKTRFATIFWAALSVQCCLPAICRLVAECRITVKVFPHLTHTATGASQIRFDSSLNQLVQILRPFAYAIKCFESAHLMASDMFTFWLAIMGSVEKTLEDEDNSIGSETSKAVKAIVNYHFRDIFKAGNGDIYLASFYIDP</sequence>
<proteinExistence type="predicted"/>
<dbReference type="Proteomes" id="UP000054279">
    <property type="component" value="Unassembled WGS sequence"/>
</dbReference>
<protein>
    <submittedName>
        <fullName evidence="2">Unplaced genomic scaffold SPHSTscaffold_90, whole genome shotgun sequence</fullName>
    </submittedName>
</protein>
<name>A0A0C9USW6_SPHS4</name>
<dbReference type="SUPFAM" id="SSF53098">
    <property type="entry name" value="Ribonuclease H-like"/>
    <property type="match status" value="1"/>
</dbReference>
<feature type="signal peptide" evidence="1">
    <location>
        <begin position="1"/>
        <end position="25"/>
    </location>
</feature>
<dbReference type="OrthoDB" id="3236755at2759"/>
<feature type="non-terminal residue" evidence="2">
    <location>
        <position position="1"/>
    </location>
</feature>
<evidence type="ECO:0000313" key="3">
    <source>
        <dbReference type="Proteomes" id="UP000054279"/>
    </source>
</evidence>
<keyword evidence="3" id="KW-1185">Reference proteome</keyword>
<dbReference type="EMBL" id="KN837165">
    <property type="protein sequence ID" value="KIJ37919.1"/>
    <property type="molecule type" value="Genomic_DNA"/>
</dbReference>
<evidence type="ECO:0000313" key="2">
    <source>
        <dbReference type="EMBL" id="KIJ37919.1"/>
    </source>
</evidence>
<feature type="chain" id="PRO_5002204320" evidence="1">
    <location>
        <begin position="26"/>
        <end position="145"/>
    </location>
</feature>
<feature type="non-terminal residue" evidence="2">
    <location>
        <position position="145"/>
    </location>
</feature>
<evidence type="ECO:0000256" key="1">
    <source>
        <dbReference type="SAM" id="SignalP"/>
    </source>
</evidence>
<accession>A0A0C9USW6</accession>
<keyword evidence="1" id="KW-0732">Signal</keyword>